<dbReference type="InterPro" id="IPR036962">
    <property type="entry name" value="Glyco_hydro_3_N_sf"/>
</dbReference>
<proteinExistence type="inferred from homology"/>
<dbReference type="Gene3D" id="2.60.40.10">
    <property type="entry name" value="Immunoglobulins"/>
    <property type="match status" value="1"/>
</dbReference>
<dbReference type="PANTHER" id="PTHR42721">
    <property type="entry name" value="SUGAR HYDROLASE-RELATED"/>
    <property type="match status" value="1"/>
</dbReference>
<name>A0AAE3IJT7_9BACT</name>
<dbReference type="SUPFAM" id="SSF52279">
    <property type="entry name" value="Beta-D-glucan exohydrolase, C-terminal domain"/>
    <property type="match status" value="1"/>
</dbReference>
<dbReference type="InterPro" id="IPR026891">
    <property type="entry name" value="Fn3-like"/>
</dbReference>
<dbReference type="PANTHER" id="PTHR42721:SF3">
    <property type="entry name" value="BETA-D-XYLOSIDASE 5-RELATED"/>
    <property type="match status" value="1"/>
</dbReference>
<keyword evidence="6" id="KW-1185">Reference proteome</keyword>
<comment type="caution">
    <text evidence="5">The sequence shown here is derived from an EMBL/GenBank/DDBJ whole genome shotgun (WGS) entry which is preliminary data.</text>
</comment>
<evidence type="ECO:0000259" key="4">
    <source>
        <dbReference type="SMART" id="SM01217"/>
    </source>
</evidence>
<dbReference type="GO" id="GO:0045493">
    <property type="term" value="P:xylan catabolic process"/>
    <property type="evidence" value="ECO:0007669"/>
    <property type="project" value="InterPro"/>
</dbReference>
<evidence type="ECO:0000256" key="2">
    <source>
        <dbReference type="ARBA" id="ARBA00022729"/>
    </source>
</evidence>
<comment type="similarity">
    <text evidence="1">Belongs to the glycosyl hydrolase 3 family.</text>
</comment>
<dbReference type="Pfam" id="PF01915">
    <property type="entry name" value="Glyco_hydro_3_C"/>
    <property type="match status" value="1"/>
</dbReference>
<reference evidence="5" key="1">
    <citation type="submission" date="2022-10" db="EMBL/GenBank/DDBJ databases">
        <authorList>
            <person name="Kim H.S."/>
            <person name="Kim J.-S."/>
            <person name="Suh M.K."/>
            <person name="Eom M.K."/>
            <person name="Lee J.-S."/>
        </authorList>
    </citation>
    <scope>NUCLEOTIDE SEQUENCE</scope>
    <source>
        <strain evidence="5">LIP-5</strain>
    </source>
</reference>
<keyword evidence="3 5" id="KW-0378">Hydrolase</keyword>
<evidence type="ECO:0000313" key="6">
    <source>
        <dbReference type="Proteomes" id="UP001209317"/>
    </source>
</evidence>
<dbReference type="InterPro" id="IPR044993">
    <property type="entry name" value="BXL"/>
</dbReference>
<evidence type="ECO:0000256" key="3">
    <source>
        <dbReference type="ARBA" id="ARBA00022801"/>
    </source>
</evidence>
<dbReference type="InterPro" id="IPR001764">
    <property type="entry name" value="Glyco_hydro_3_N"/>
</dbReference>
<dbReference type="Gene3D" id="3.20.20.300">
    <property type="entry name" value="Glycoside hydrolase, family 3, N-terminal domain"/>
    <property type="match status" value="1"/>
</dbReference>
<dbReference type="GO" id="GO:0046556">
    <property type="term" value="F:alpha-L-arabinofuranosidase activity"/>
    <property type="evidence" value="ECO:0007669"/>
    <property type="project" value="TreeGrafter"/>
</dbReference>
<dbReference type="Pfam" id="PF00933">
    <property type="entry name" value="Glyco_hydro_3"/>
    <property type="match status" value="1"/>
</dbReference>
<dbReference type="InterPro" id="IPR013783">
    <property type="entry name" value="Ig-like_fold"/>
</dbReference>
<dbReference type="Proteomes" id="UP001209317">
    <property type="component" value="Unassembled WGS sequence"/>
</dbReference>
<dbReference type="GO" id="GO:0031222">
    <property type="term" value="P:arabinan catabolic process"/>
    <property type="evidence" value="ECO:0007669"/>
    <property type="project" value="TreeGrafter"/>
</dbReference>
<organism evidence="5 6">
    <name type="scientific">Haoranjiania flava</name>
    <dbReference type="NCBI Taxonomy" id="1856322"/>
    <lineage>
        <taxon>Bacteria</taxon>
        <taxon>Pseudomonadati</taxon>
        <taxon>Bacteroidota</taxon>
        <taxon>Chitinophagia</taxon>
        <taxon>Chitinophagales</taxon>
        <taxon>Chitinophagaceae</taxon>
        <taxon>Haoranjiania</taxon>
    </lineage>
</organism>
<accession>A0AAE3IJT7</accession>
<dbReference type="GO" id="GO:0009044">
    <property type="term" value="F:xylan 1,4-beta-xylosidase activity"/>
    <property type="evidence" value="ECO:0007669"/>
    <property type="project" value="InterPro"/>
</dbReference>
<protein>
    <submittedName>
        <fullName evidence="5">Glycoside hydrolase family 3 C-terminal domain-containing protein</fullName>
    </submittedName>
</protein>
<evidence type="ECO:0000313" key="5">
    <source>
        <dbReference type="EMBL" id="MCU7693019.1"/>
    </source>
</evidence>
<dbReference type="PRINTS" id="PR00133">
    <property type="entry name" value="GLHYDRLASE3"/>
</dbReference>
<dbReference type="InterPro" id="IPR017853">
    <property type="entry name" value="GH"/>
</dbReference>
<keyword evidence="2" id="KW-0732">Signal</keyword>
<dbReference type="Gene3D" id="3.40.50.1700">
    <property type="entry name" value="Glycoside hydrolase family 3 C-terminal domain"/>
    <property type="match status" value="1"/>
</dbReference>
<dbReference type="InterPro" id="IPR036881">
    <property type="entry name" value="Glyco_hydro_3_C_sf"/>
</dbReference>
<dbReference type="InterPro" id="IPR002772">
    <property type="entry name" value="Glyco_hydro_3_C"/>
</dbReference>
<dbReference type="Pfam" id="PF14310">
    <property type="entry name" value="Fn3-like"/>
    <property type="match status" value="1"/>
</dbReference>
<evidence type="ECO:0000256" key="1">
    <source>
        <dbReference type="ARBA" id="ARBA00005336"/>
    </source>
</evidence>
<dbReference type="RefSeq" id="WP_263036507.1">
    <property type="nucleotide sequence ID" value="NZ_JAOTPL010000001.1"/>
</dbReference>
<feature type="domain" description="Fibronectin type III-like" evidence="4">
    <location>
        <begin position="652"/>
        <end position="723"/>
    </location>
</feature>
<sequence length="735" mass="82671">MKIYNIIHKTVLIFSILPVLCLGQINKKDYEMPFRDPDLAINLRVNDLIHRLTIEEKISQMQNNATAINRLGIPGYNWWNECLHGVGRSGHKVTVFPQAIAMAATFNPGAIEREGDIISNEARGIYNKAVAEGKGIKQYQGITFWSPNINIFRDPRWGRGQETYGEDPYLTSAIAQSFVKGLQGNDSLRLKTSACAKHYAVHSGPEFGRHTFDVTVSTYDLWDTYLPAFQDLVLNSKVSGVMCAYNRYQGQPCCGNDLLMNDILRKKWGFSGYVTSDCGAIDDFYKNHKTHLDKASAAADAVLHGTDLDCGTEAYTSLIDAVKKGLISEADIDNSLRRLFTIRFRLGMFDPIEKDPYSKIPYSILEAPSHKQHALQLARESIVLLKNKNQILPLKSSVKKILIIGPNAHDEEVQLGNYNGIPSQIITPLLGMNNCSKQQIIHIDGLSRTEKADNSLIEKIVKAAKKVDVVIYVGGISPKLEGEEGDAGKELLDGFKGGDRTTIALPKAQTDVMKQVKSIGTPIIFICMSGSAISFEWEANNADAILQAWYGGQAAGTAIADILFGKYNPSAHLPITFYKNDSDLPDFENYSMSNRTYKYFTKKPLYPFGFGLSYTSFTYKWKQKPRSSYTIKDTFLECRFITRNVGKYDGEEVAQAYIHYPQKGMQRLPIKELRYFKKSAIRKNKEVEFHIRIPINHLQKWNEKLGIIEVPKGRYNISIGSHSNDKQIEAAFYIN</sequence>
<dbReference type="SUPFAM" id="SSF51445">
    <property type="entry name" value="(Trans)glycosidases"/>
    <property type="match status" value="1"/>
</dbReference>
<gene>
    <name evidence="5" type="ORF">OD355_00655</name>
</gene>
<dbReference type="SMART" id="SM01217">
    <property type="entry name" value="Fn3_like"/>
    <property type="match status" value="1"/>
</dbReference>
<dbReference type="EMBL" id="JAOTPL010000001">
    <property type="protein sequence ID" value="MCU7693019.1"/>
    <property type="molecule type" value="Genomic_DNA"/>
</dbReference>
<dbReference type="AlphaFoldDB" id="A0AAE3IJT7"/>